<protein>
    <submittedName>
        <fullName evidence="3">FG-GAP repeat protein</fullName>
    </submittedName>
</protein>
<reference evidence="3 4" key="1">
    <citation type="submission" date="2019-02" db="EMBL/GenBank/DDBJ databases">
        <title>Deep-cultivation of Planctomycetes and their phenomic and genomic characterization uncovers novel biology.</title>
        <authorList>
            <person name="Wiegand S."/>
            <person name="Jogler M."/>
            <person name="Boedeker C."/>
            <person name="Pinto D."/>
            <person name="Vollmers J."/>
            <person name="Rivas-Marin E."/>
            <person name="Kohn T."/>
            <person name="Peeters S.H."/>
            <person name="Heuer A."/>
            <person name="Rast P."/>
            <person name="Oberbeckmann S."/>
            <person name="Bunk B."/>
            <person name="Jeske O."/>
            <person name="Meyerdierks A."/>
            <person name="Storesund J.E."/>
            <person name="Kallscheuer N."/>
            <person name="Luecker S."/>
            <person name="Lage O.M."/>
            <person name="Pohl T."/>
            <person name="Merkel B.J."/>
            <person name="Hornburger P."/>
            <person name="Mueller R.-W."/>
            <person name="Bruemmer F."/>
            <person name="Labrenz M."/>
            <person name="Spormann A.M."/>
            <person name="Op den Camp H."/>
            <person name="Overmann J."/>
            <person name="Amann R."/>
            <person name="Jetten M.S.M."/>
            <person name="Mascher T."/>
            <person name="Medema M.H."/>
            <person name="Devos D.P."/>
            <person name="Kaster A.-K."/>
            <person name="Ovreas L."/>
            <person name="Rohde M."/>
            <person name="Galperin M.Y."/>
            <person name="Jogler C."/>
        </authorList>
    </citation>
    <scope>NUCLEOTIDE SEQUENCE [LARGE SCALE GENOMIC DNA]</scope>
    <source>
        <strain evidence="3 4">Poly30</strain>
    </source>
</reference>
<dbReference type="Gene3D" id="2.130.10.130">
    <property type="entry name" value="Integrin alpha, N-terminal"/>
    <property type="match status" value="1"/>
</dbReference>
<dbReference type="PANTHER" id="PTHR16026:SF0">
    <property type="entry name" value="CARTILAGE ACIDIC PROTEIN 1"/>
    <property type="match status" value="1"/>
</dbReference>
<evidence type="ECO:0000313" key="4">
    <source>
        <dbReference type="Proteomes" id="UP000320390"/>
    </source>
</evidence>
<dbReference type="Pfam" id="PF07593">
    <property type="entry name" value="UnbV_ASPIC"/>
    <property type="match status" value="1"/>
</dbReference>
<name>A0A518EQC0_9BACT</name>
<accession>A0A518EQC0</accession>
<dbReference type="Proteomes" id="UP000320390">
    <property type="component" value="Chromosome"/>
</dbReference>
<evidence type="ECO:0000313" key="3">
    <source>
        <dbReference type="EMBL" id="QDV06280.1"/>
    </source>
</evidence>
<dbReference type="InterPro" id="IPR011519">
    <property type="entry name" value="UnbV_ASPIC"/>
</dbReference>
<dbReference type="PANTHER" id="PTHR16026">
    <property type="entry name" value="CARTILAGE ACIDIC PROTEIN 1"/>
    <property type="match status" value="1"/>
</dbReference>
<dbReference type="SUPFAM" id="SSF69318">
    <property type="entry name" value="Integrin alpha N-terminal domain"/>
    <property type="match status" value="1"/>
</dbReference>
<gene>
    <name evidence="3" type="ORF">Poly30_17880</name>
</gene>
<dbReference type="EMBL" id="CP036434">
    <property type="protein sequence ID" value="QDV06280.1"/>
    <property type="molecule type" value="Genomic_DNA"/>
</dbReference>
<proteinExistence type="predicted"/>
<dbReference type="InterPro" id="IPR028994">
    <property type="entry name" value="Integrin_alpha_N"/>
</dbReference>
<dbReference type="AlphaFoldDB" id="A0A518EQC0"/>
<evidence type="ECO:0000256" key="1">
    <source>
        <dbReference type="ARBA" id="ARBA00022729"/>
    </source>
</evidence>
<dbReference type="InterPro" id="IPR027039">
    <property type="entry name" value="Crtac1"/>
</dbReference>
<organism evidence="3 4">
    <name type="scientific">Saltatorellus ferox</name>
    <dbReference type="NCBI Taxonomy" id="2528018"/>
    <lineage>
        <taxon>Bacteria</taxon>
        <taxon>Pseudomonadati</taxon>
        <taxon>Planctomycetota</taxon>
        <taxon>Planctomycetia</taxon>
        <taxon>Planctomycetia incertae sedis</taxon>
        <taxon>Saltatorellus</taxon>
    </lineage>
</organism>
<feature type="domain" description="ASPIC/UnbV" evidence="2">
    <location>
        <begin position="730"/>
        <end position="790"/>
    </location>
</feature>
<evidence type="ECO:0000259" key="2">
    <source>
        <dbReference type="Pfam" id="PF07593"/>
    </source>
</evidence>
<dbReference type="InterPro" id="IPR013517">
    <property type="entry name" value="FG-GAP"/>
</dbReference>
<sequence length="800" mass="85715">MKSTISISTPEGVQVLGSPLASDSFLAPLTSLSPEVTRGALVRGEFQVRLSTPGKPPEVSVTALLHGRDEFVILDGSRPVVVKGSTAPRAARSGGANASWDLGHLIRRDGHCVRGGRVVLTPPEAGQVSTLLLFGPPSRAPESPSDLGWRMAVEGVEAFLRADPLRPLVLDSDGTELTIDLTLELEGGSFDLATEAPLDAAMFVQQVKPRKVAALTPRGNDASKLAFAMPEGLAEALELPGIGMTLFLHVDSAEKQPNREAPFRGDPARTPGAALVDATRESGIDVVHFEGAAEQLDIRPTMGPGAAWGDVDGDGWLDLVILQGAGRPGTDPLPDRLYRGLRGGRFEDITLAAGLGRGDAGMGALFVDVDGDGHLDLYCANYGPDRLYLGKGNGAFTEATELLPKLDLWSASVTAADADGDGDLDLYITSYLEYDLEKMPPAEELGRYQREDPVEMLPFAFPGQRNVYLRNLLAERGELAFEDATEALGLLDVQGRGMQSVFWDFDQDGDEDLYVANDVSFNVLFRNEGDGTFKDVSFSTGLDDPRGGMGLAVGDVDRDGDEDVFLTNWELEANALYLNSVVSDRSSKRRRASFHDYTVRSGLGPSGIGKTSWGAELFDLDLDGDLDLYVANGYTSPDYESTGICVGQTDQLFLGDGTGKFRLADPLPPAVTTIAQSSRGAIGADHDQDGDVDLLVTSNNGRVILLRNDSPRLGEWKGIRLRQPGLNPYAIGATVTIKLTNDETHRQSLRAGQGYLTGNAPELHFGLGKATAIDSIEVTWPGGQKTTHEAPLNTWQTLTR</sequence>
<keyword evidence="1" id="KW-0732">Signal</keyword>
<dbReference type="Pfam" id="PF13517">
    <property type="entry name" value="FG-GAP_3"/>
    <property type="match status" value="3"/>
</dbReference>
<keyword evidence="4" id="KW-1185">Reference proteome</keyword>